<dbReference type="PIRSF" id="PIRSF004789">
    <property type="entry name" value="DR1281"/>
    <property type="match status" value="1"/>
</dbReference>
<feature type="binding site" evidence="2">
    <location>
        <position position="39"/>
    </location>
    <ligand>
        <name>Fe cation</name>
        <dbReference type="ChEBI" id="CHEBI:24875"/>
        <label>1</label>
    </ligand>
</feature>
<dbReference type="PANTHER" id="PTHR36303:SF1">
    <property type="entry name" value="2',3'-CYCLIC-NUCLEOTIDE 2'-PHOSPHODIESTERASE"/>
    <property type="match status" value="1"/>
</dbReference>
<dbReference type="InterPro" id="IPR005235">
    <property type="entry name" value="YmdB-like"/>
</dbReference>
<feature type="binding site" evidence="2">
    <location>
        <position position="8"/>
    </location>
    <ligand>
        <name>Fe cation</name>
        <dbReference type="ChEBI" id="CHEBI:24875"/>
        <label>1</label>
    </ligand>
</feature>
<sequence length="256" mass="28643">MRILFIGDIVGSPGRQMLQQHLPALKEKICPDLTIVNGENAAHGKGITKKIYYQLLGCGADYITMGNHTFSKSELKMFIQEADRLIRPVNLAPVELGEGVRIARVNGKRIGMVNLCGEVFMDNVVRSPFECMSEILNRTLADLWFVDFHGETTGEKETFAQVFADRCVMIVGTHTHVQTADEQLMRGCAYISDAGMCGAFDSILGRDKREVIERTLYQIKTRYTVAEGPAMLCGVWAEIDEITGRATRIERIQIRP</sequence>
<evidence type="ECO:0000313" key="3">
    <source>
        <dbReference type="EMBL" id="RGR77002.1"/>
    </source>
</evidence>
<evidence type="ECO:0000256" key="1">
    <source>
        <dbReference type="PIRSR" id="PIRSR004789-50"/>
    </source>
</evidence>
<feature type="binding site" evidence="2">
    <location>
        <position position="67"/>
    </location>
    <ligand>
        <name>Fe cation</name>
        <dbReference type="ChEBI" id="CHEBI:24875"/>
        <label>2</label>
    </ligand>
</feature>
<dbReference type="Proteomes" id="UP000284178">
    <property type="component" value="Unassembled WGS sequence"/>
</dbReference>
<feature type="binding site" evidence="2">
    <location>
        <position position="174"/>
    </location>
    <ligand>
        <name>Fe cation</name>
        <dbReference type="ChEBI" id="CHEBI:24875"/>
        <label>2</label>
    </ligand>
</feature>
<feature type="binding site" evidence="2">
    <location>
        <position position="176"/>
    </location>
    <ligand>
        <name>Fe cation</name>
        <dbReference type="ChEBI" id="CHEBI:24875"/>
        <label>1</label>
    </ligand>
</feature>
<proteinExistence type="predicted"/>
<organism evidence="3 4">
    <name type="scientific">Holdemania filiformis</name>
    <dbReference type="NCBI Taxonomy" id="61171"/>
    <lineage>
        <taxon>Bacteria</taxon>
        <taxon>Bacillati</taxon>
        <taxon>Bacillota</taxon>
        <taxon>Erysipelotrichia</taxon>
        <taxon>Erysipelotrichales</taxon>
        <taxon>Erysipelotrichaceae</taxon>
        <taxon>Holdemania</taxon>
    </lineage>
</organism>
<dbReference type="InterPro" id="IPR029052">
    <property type="entry name" value="Metallo-depent_PP-like"/>
</dbReference>
<feature type="binding site" evidence="2">
    <location>
        <position position="149"/>
    </location>
    <ligand>
        <name>Fe cation</name>
        <dbReference type="ChEBI" id="CHEBI:24875"/>
        <label>2</label>
    </ligand>
</feature>
<comment type="caution">
    <text evidence="3">The sequence shown here is derived from an EMBL/GenBank/DDBJ whole genome shotgun (WGS) entry which is preliminary data.</text>
</comment>
<feature type="binding site" evidence="2">
    <location>
        <position position="40"/>
    </location>
    <ligand>
        <name>Fe cation</name>
        <dbReference type="ChEBI" id="CHEBI:24875"/>
        <label>1</label>
    </ligand>
</feature>
<dbReference type="Gene3D" id="3.60.21.10">
    <property type="match status" value="1"/>
</dbReference>
<dbReference type="SUPFAM" id="SSF56300">
    <property type="entry name" value="Metallo-dependent phosphatases"/>
    <property type="match status" value="1"/>
</dbReference>
<keyword evidence="2" id="KW-0479">Metal-binding</keyword>
<dbReference type="RefSeq" id="WP_117892800.1">
    <property type="nucleotide sequence ID" value="NZ_CABJCV010000001.1"/>
</dbReference>
<evidence type="ECO:0000256" key="2">
    <source>
        <dbReference type="PIRSR" id="PIRSR004789-51"/>
    </source>
</evidence>
<dbReference type="AlphaFoldDB" id="A0A412G777"/>
<name>A0A412G777_9FIRM</name>
<protein>
    <submittedName>
        <fullName evidence="3">TIGR00282 family metallophosphoesterase</fullName>
    </submittedName>
</protein>
<evidence type="ECO:0000313" key="4">
    <source>
        <dbReference type="Proteomes" id="UP000284178"/>
    </source>
</evidence>
<dbReference type="NCBIfam" id="TIGR00282">
    <property type="entry name" value="TIGR00282 family metallophosphoesterase"/>
    <property type="match status" value="1"/>
</dbReference>
<gene>
    <name evidence="3" type="ORF">DWY25_01530</name>
</gene>
<dbReference type="GO" id="GO:0004113">
    <property type="term" value="F:2',3'-cyclic-nucleotide 3'-phosphodiesterase activity"/>
    <property type="evidence" value="ECO:0007669"/>
    <property type="project" value="TreeGrafter"/>
</dbReference>
<keyword evidence="4" id="KW-1185">Reference proteome</keyword>
<reference evidence="3 4" key="1">
    <citation type="submission" date="2018-08" db="EMBL/GenBank/DDBJ databases">
        <title>A genome reference for cultivated species of the human gut microbiota.</title>
        <authorList>
            <person name="Zou Y."/>
            <person name="Xue W."/>
            <person name="Luo G."/>
        </authorList>
    </citation>
    <scope>NUCLEOTIDE SEQUENCE [LARGE SCALE GENOMIC DNA]</scope>
    <source>
        <strain evidence="3 4">AF24-29</strain>
    </source>
</reference>
<dbReference type="GeneID" id="83014087"/>
<dbReference type="GO" id="GO:0046872">
    <property type="term" value="F:metal ion binding"/>
    <property type="evidence" value="ECO:0007669"/>
    <property type="project" value="UniProtKB-KW"/>
</dbReference>
<feature type="active site" description="Proton donor" evidence="1">
    <location>
        <position position="68"/>
    </location>
</feature>
<dbReference type="PANTHER" id="PTHR36303">
    <property type="entry name" value="2',3'-CYCLIC-NUCLEOTIDE 2'-PHOSPHODIESTERASE"/>
    <property type="match status" value="1"/>
</dbReference>
<dbReference type="EMBL" id="QRUP01000001">
    <property type="protein sequence ID" value="RGR77002.1"/>
    <property type="molecule type" value="Genomic_DNA"/>
</dbReference>
<accession>A0A412G777</accession>
<feature type="binding site" evidence="2">
    <location>
        <position position="39"/>
    </location>
    <ligand>
        <name>Fe cation</name>
        <dbReference type="ChEBI" id="CHEBI:24875"/>
        <label>2</label>
    </ligand>
</feature>
<dbReference type="Pfam" id="PF13277">
    <property type="entry name" value="YmdB"/>
    <property type="match status" value="1"/>
</dbReference>